<sequence>MENPCKGQSDESNSSFRTGLAAGCTILKNLVELRQLYRRFHLSIYVSRVWHPDENVPSWIGKLYKLVRLRPFT</sequence>
<reference evidence="1" key="1">
    <citation type="submission" date="2019-03" db="EMBL/GenBank/DDBJ databases">
        <authorList>
            <person name="Mank J."/>
            <person name="Almeida P."/>
        </authorList>
    </citation>
    <scope>NUCLEOTIDE SEQUENCE</scope>
    <source>
        <strain evidence="1">78183</strain>
    </source>
</reference>
<accession>A0A6N2M396</accession>
<organism evidence="1">
    <name type="scientific">Salix viminalis</name>
    <name type="common">Common osier</name>
    <name type="synonym">Basket willow</name>
    <dbReference type="NCBI Taxonomy" id="40686"/>
    <lineage>
        <taxon>Eukaryota</taxon>
        <taxon>Viridiplantae</taxon>
        <taxon>Streptophyta</taxon>
        <taxon>Embryophyta</taxon>
        <taxon>Tracheophyta</taxon>
        <taxon>Spermatophyta</taxon>
        <taxon>Magnoliopsida</taxon>
        <taxon>eudicotyledons</taxon>
        <taxon>Gunneridae</taxon>
        <taxon>Pentapetalae</taxon>
        <taxon>rosids</taxon>
        <taxon>fabids</taxon>
        <taxon>Malpighiales</taxon>
        <taxon>Salicaceae</taxon>
        <taxon>Saliceae</taxon>
        <taxon>Salix</taxon>
    </lineage>
</organism>
<dbReference type="EMBL" id="CAADRP010001580">
    <property type="protein sequence ID" value="VFU42422.1"/>
    <property type="molecule type" value="Genomic_DNA"/>
</dbReference>
<dbReference type="AlphaFoldDB" id="A0A6N2M396"/>
<gene>
    <name evidence="1" type="ORF">SVIM_LOCUS254510</name>
</gene>
<proteinExistence type="predicted"/>
<name>A0A6N2M396_SALVM</name>
<evidence type="ECO:0000313" key="1">
    <source>
        <dbReference type="EMBL" id="VFU42422.1"/>
    </source>
</evidence>
<protein>
    <submittedName>
        <fullName evidence="1">Uncharacterized protein</fullName>
    </submittedName>
</protein>